<dbReference type="AlphaFoldDB" id="A0A1I6HUH2"/>
<evidence type="ECO:0000256" key="4">
    <source>
        <dbReference type="ARBA" id="ARBA00022840"/>
    </source>
</evidence>
<reference evidence="6 7" key="1">
    <citation type="submission" date="2016-10" db="EMBL/GenBank/DDBJ databases">
        <authorList>
            <person name="de Groot N.N."/>
        </authorList>
    </citation>
    <scope>NUCLEOTIDE SEQUENCE [LARGE SCALE GENOMIC DNA]</scope>
    <source>
        <strain evidence="6 7">743A</strain>
    </source>
</reference>
<dbReference type="InterPro" id="IPR017871">
    <property type="entry name" value="ABC_transporter-like_CS"/>
</dbReference>
<dbReference type="InterPro" id="IPR027417">
    <property type="entry name" value="P-loop_NTPase"/>
</dbReference>
<comment type="similarity">
    <text evidence="1">Belongs to the ABC transporter superfamily.</text>
</comment>
<dbReference type="Gene3D" id="3.40.50.300">
    <property type="entry name" value="P-loop containing nucleotide triphosphate hydrolases"/>
    <property type="match status" value="1"/>
</dbReference>
<sequence length="305" mass="34271">MKFEVKQLYKSFGEKEILHGVSFALESGTAMGLLGRNGAGKTTTIRILMDVFRADKGEILLDGKPFISRNHQIGYLPEERGLYPKRTVMEQMIYLAKLRGTSSSEAKKNSDYWLERLEITQYAGKKLETLSKGNQQKVQLASTLVCNPDIVILDEPFSGLDPVNSQILQDVVKELIADNRLVIFSSHQMSYVEEFCESIAIINFGEVVLSGAIKEIKKDFGKNQLVLSAENYDTAALEAKCKQELSAYMIPMNAKRDYLILELTPGTTRNQLLEALLKTDISVEHFETYKPSLNDIFVAKVGNEK</sequence>
<protein>
    <submittedName>
        <fullName evidence="6">ABC-2 type transport system ATP-binding protein</fullName>
    </submittedName>
</protein>
<evidence type="ECO:0000256" key="1">
    <source>
        <dbReference type="ARBA" id="ARBA00005417"/>
    </source>
</evidence>
<keyword evidence="3" id="KW-0547">Nucleotide-binding</keyword>
<keyword evidence="4 6" id="KW-0067">ATP-binding</keyword>
<gene>
    <name evidence="6" type="ORF">SAMN05661086_00305</name>
</gene>
<dbReference type="Pfam" id="PF13732">
    <property type="entry name" value="DrrA1-3_C"/>
    <property type="match status" value="1"/>
</dbReference>
<dbReference type="PROSITE" id="PS00211">
    <property type="entry name" value="ABC_TRANSPORTER_1"/>
    <property type="match status" value="1"/>
</dbReference>
<evidence type="ECO:0000313" key="6">
    <source>
        <dbReference type="EMBL" id="SFR58084.1"/>
    </source>
</evidence>
<proteinExistence type="inferred from homology"/>
<dbReference type="Proteomes" id="UP000199659">
    <property type="component" value="Unassembled WGS sequence"/>
</dbReference>
<organism evidence="6 7">
    <name type="scientific">Anaeromicropila populeti</name>
    <dbReference type="NCBI Taxonomy" id="37658"/>
    <lineage>
        <taxon>Bacteria</taxon>
        <taxon>Bacillati</taxon>
        <taxon>Bacillota</taxon>
        <taxon>Clostridia</taxon>
        <taxon>Lachnospirales</taxon>
        <taxon>Lachnospiraceae</taxon>
        <taxon>Anaeromicropila</taxon>
    </lineage>
</organism>
<keyword evidence="2" id="KW-0813">Transport</keyword>
<dbReference type="PANTHER" id="PTHR42711">
    <property type="entry name" value="ABC TRANSPORTER ATP-BINDING PROTEIN"/>
    <property type="match status" value="1"/>
</dbReference>
<accession>A0A1I6HUH2</accession>
<dbReference type="InterPro" id="IPR003593">
    <property type="entry name" value="AAA+_ATPase"/>
</dbReference>
<evidence type="ECO:0000256" key="2">
    <source>
        <dbReference type="ARBA" id="ARBA00022448"/>
    </source>
</evidence>
<dbReference type="PROSITE" id="PS50893">
    <property type="entry name" value="ABC_TRANSPORTER_2"/>
    <property type="match status" value="1"/>
</dbReference>
<dbReference type="EMBL" id="FOYZ01000001">
    <property type="protein sequence ID" value="SFR58084.1"/>
    <property type="molecule type" value="Genomic_DNA"/>
</dbReference>
<dbReference type="GO" id="GO:0005524">
    <property type="term" value="F:ATP binding"/>
    <property type="evidence" value="ECO:0007669"/>
    <property type="project" value="UniProtKB-KW"/>
</dbReference>
<evidence type="ECO:0000313" key="7">
    <source>
        <dbReference type="Proteomes" id="UP000199659"/>
    </source>
</evidence>
<dbReference type="SUPFAM" id="SSF52540">
    <property type="entry name" value="P-loop containing nucleoside triphosphate hydrolases"/>
    <property type="match status" value="1"/>
</dbReference>
<evidence type="ECO:0000259" key="5">
    <source>
        <dbReference type="PROSITE" id="PS50893"/>
    </source>
</evidence>
<evidence type="ECO:0000256" key="3">
    <source>
        <dbReference type="ARBA" id="ARBA00022741"/>
    </source>
</evidence>
<dbReference type="SMART" id="SM00382">
    <property type="entry name" value="AAA"/>
    <property type="match status" value="1"/>
</dbReference>
<dbReference type="Pfam" id="PF00005">
    <property type="entry name" value="ABC_tran"/>
    <property type="match status" value="1"/>
</dbReference>
<name>A0A1I6HUH2_9FIRM</name>
<feature type="domain" description="ABC transporter" evidence="5">
    <location>
        <begin position="3"/>
        <end position="229"/>
    </location>
</feature>
<dbReference type="InterPro" id="IPR050763">
    <property type="entry name" value="ABC_transporter_ATP-binding"/>
</dbReference>
<dbReference type="PANTHER" id="PTHR42711:SF5">
    <property type="entry name" value="ABC TRANSPORTER ATP-BINDING PROTEIN NATA"/>
    <property type="match status" value="1"/>
</dbReference>
<dbReference type="GO" id="GO:0016887">
    <property type="term" value="F:ATP hydrolysis activity"/>
    <property type="evidence" value="ECO:0007669"/>
    <property type="project" value="InterPro"/>
</dbReference>
<dbReference type="RefSeq" id="WP_092558925.1">
    <property type="nucleotide sequence ID" value="NZ_FOYZ01000001.1"/>
</dbReference>
<dbReference type="InterPro" id="IPR025302">
    <property type="entry name" value="DrrA1/2-like_C"/>
</dbReference>
<dbReference type="STRING" id="37658.SAMN05661086_00305"/>
<dbReference type="InterPro" id="IPR003439">
    <property type="entry name" value="ABC_transporter-like_ATP-bd"/>
</dbReference>
<dbReference type="OrthoDB" id="9801987at2"/>
<keyword evidence="7" id="KW-1185">Reference proteome</keyword>